<dbReference type="RefSeq" id="YP_009126431.1">
    <property type="nucleotide sequence ID" value="NC_026608.1"/>
</dbReference>
<organism evidence="2 3">
    <name type="scientific">Paracoccus phage vB_PmaS-R3</name>
    <dbReference type="NCBI Taxonomy" id="2494563"/>
    <lineage>
        <taxon>Viruses</taxon>
        <taxon>Duplodnaviria</taxon>
        <taxon>Heunggongvirae</taxon>
        <taxon>Uroviricota</taxon>
        <taxon>Caudoviricetes</taxon>
        <taxon>Zhuquevirus</taxon>
        <taxon>Zhuquevirus R3</taxon>
    </lineage>
</organism>
<reference evidence="2 3" key="2">
    <citation type="journal article" date="2015" name="Stand. Genomic Sci.">
        <title>Complete genome sequence of Paracoccus marcusii phage vB_PmaS-R3 isolated from the South China Sea.</title>
        <authorList>
            <person name="Xu Y."/>
            <person name="Zhang R."/>
            <person name="Jiao N."/>
        </authorList>
    </citation>
    <scope>NUCLEOTIDE SEQUENCE [LARGE SCALE GENOMIC DNA]</scope>
</reference>
<dbReference type="KEGG" id="vg:23681325"/>
<dbReference type="GeneID" id="23681325"/>
<keyword evidence="3" id="KW-1185">Reference proteome</keyword>
<evidence type="ECO:0000259" key="1">
    <source>
        <dbReference type="Pfam" id="PF20557"/>
    </source>
</evidence>
<accession>A0A0B5A608</accession>
<proteinExistence type="predicted"/>
<dbReference type="EMBL" id="KP162168">
    <property type="protein sequence ID" value="AJD83165.1"/>
    <property type="molecule type" value="Genomic_DNA"/>
</dbReference>
<dbReference type="Proteomes" id="UP000031732">
    <property type="component" value="Genome"/>
</dbReference>
<evidence type="ECO:0000313" key="3">
    <source>
        <dbReference type="Proteomes" id="UP000031732"/>
    </source>
</evidence>
<evidence type="ECO:0000313" key="2">
    <source>
        <dbReference type="EMBL" id="AJD83165.1"/>
    </source>
</evidence>
<feature type="domain" description="Putative DnaT-like" evidence="1">
    <location>
        <begin position="1"/>
        <end position="157"/>
    </location>
</feature>
<sequence>MALVVEDGTGVSGADSFADLATIRAYATKRGVTLSADDAVLEPLAYKAMDYLEGKGLGLLSLTFPTETGYVCSLTDADALVRLANAQAQLCIEQHNGVDLAPARTGDFIVEDTVGPITTKYSDKFGPTEGTTPAMPAVAALLRPLACGHGFGVKTIRV</sequence>
<name>A0A0B5A608_9CAUD</name>
<reference evidence="3" key="1">
    <citation type="submission" date="2014-11" db="EMBL/GenBank/DDBJ databases">
        <title>Complete genome sequence of Paracoccus marcusii phage vB_PmaS_IMEP1 isolated from the South China Sea.</title>
        <authorList>
            <person name="Xu Y."/>
            <person name="Zhang R."/>
            <person name="Jiao N."/>
        </authorList>
    </citation>
    <scope>NUCLEOTIDE SEQUENCE [LARGE SCALE GENOMIC DNA]</scope>
</reference>
<protein>
    <recommendedName>
        <fullName evidence="1">Putative DnaT-like domain-containing protein</fullName>
    </recommendedName>
</protein>
<dbReference type="InterPro" id="IPR046787">
    <property type="entry name" value="DnaT_2"/>
</dbReference>
<dbReference type="Pfam" id="PF20557">
    <property type="entry name" value="DnaT_2"/>
    <property type="match status" value="1"/>
</dbReference>